<dbReference type="AlphaFoldDB" id="A0A3N1MCD3"/>
<reference evidence="1 2" key="1">
    <citation type="submission" date="2018-11" db="EMBL/GenBank/DDBJ databases">
        <title>Genomic Encyclopedia of Type Strains, Phase IV (KMG-IV): sequencing the most valuable type-strain genomes for metagenomic binning, comparative biology and taxonomic classification.</title>
        <authorList>
            <person name="Goeker M."/>
        </authorList>
    </citation>
    <scope>NUCLEOTIDE SEQUENCE [LARGE SCALE GENOMIC DNA]</scope>
    <source>
        <strain evidence="1 2">DSM 5900</strain>
    </source>
</reference>
<comment type="caution">
    <text evidence="1">The sequence shown here is derived from an EMBL/GenBank/DDBJ whole genome shotgun (WGS) entry which is preliminary data.</text>
</comment>
<dbReference type="SUPFAM" id="SSF53187">
    <property type="entry name" value="Zn-dependent exopeptidases"/>
    <property type="match status" value="1"/>
</dbReference>
<evidence type="ECO:0000313" key="2">
    <source>
        <dbReference type="Proteomes" id="UP000278222"/>
    </source>
</evidence>
<gene>
    <name evidence="1" type="ORF">EDC65_0569</name>
</gene>
<dbReference type="EMBL" id="RJKX01000011">
    <property type="protein sequence ID" value="ROQ01391.1"/>
    <property type="molecule type" value="Genomic_DNA"/>
</dbReference>
<name>A0A3N1MCD3_9PROT</name>
<dbReference type="Pfam" id="PF10994">
    <property type="entry name" value="DUF2817"/>
    <property type="match status" value="1"/>
</dbReference>
<evidence type="ECO:0000313" key="1">
    <source>
        <dbReference type="EMBL" id="ROQ01391.1"/>
    </source>
</evidence>
<organism evidence="1 2">
    <name type="scientific">Stella humosa</name>
    <dbReference type="NCBI Taxonomy" id="94"/>
    <lineage>
        <taxon>Bacteria</taxon>
        <taxon>Pseudomonadati</taxon>
        <taxon>Pseudomonadota</taxon>
        <taxon>Alphaproteobacteria</taxon>
        <taxon>Rhodospirillales</taxon>
        <taxon>Stellaceae</taxon>
        <taxon>Stella</taxon>
    </lineage>
</organism>
<dbReference type="CDD" id="cd06233">
    <property type="entry name" value="M14-like"/>
    <property type="match status" value="1"/>
</dbReference>
<keyword evidence="2" id="KW-1185">Reference proteome</keyword>
<dbReference type="Gene3D" id="3.40.630.10">
    <property type="entry name" value="Zn peptidases"/>
    <property type="match status" value="1"/>
</dbReference>
<dbReference type="InterPro" id="IPR021259">
    <property type="entry name" value="DUF2817"/>
</dbReference>
<sequence length="367" mass="40416">MDVLQSMTESFAVDYADARRKFAAAVKAHGGRMRSYANPNRGPRGEELATDTAWFGAEDAPTVMVAISGTHGAEGFCGSGCQVDWLASGALASVPAGVAVLLVHAINPHGFAWIRRVTEEGCDLNRNYIDFTQPLPENPGYDELADAYIPADLSGPVFEAAEARVRAYRETHGVHAASVARSGGQYRHAGGLFYGGSGPTWSRRTIEAIAADEKLADRRLVAVVDYHTGLGPYGYGELICDHTVDSINVRRAKEWWGESVTEPQLGTSSSVAKHGLGEIGWERMLGDRVSFIALEYGTFTPESGRIALRDDHWLHNRGPFDWDAAETQRIKAALRRQFYPDTDEWREMVLWRSRMVMRQGIEALARS</sequence>
<dbReference type="RefSeq" id="WP_123688158.1">
    <property type="nucleotide sequence ID" value="NZ_AP019700.1"/>
</dbReference>
<accession>A0A3N1MCD3</accession>
<dbReference type="OrthoDB" id="4014363at2"/>
<proteinExistence type="predicted"/>
<protein>
    <submittedName>
        <fullName evidence="1">Uncharacterized protein DUF2817</fullName>
    </submittedName>
</protein>
<dbReference type="Proteomes" id="UP000278222">
    <property type="component" value="Unassembled WGS sequence"/>
</dbReference>